<accession>D8T2F1</accession>
<dbReference type="KEGG" id="smo:SELMODRAFT_428312"/>
<dbReference type="AlphaFoldDB" id="D8T2F1"/>
<dbReference type="HOGENOM" id="CLU_1484439_0_0_1"/>
<dbReference type="InParanoid" id="D8T2F1"/>
<sequence length="182" mass="20250">MALYHSPPGSDEVVAIMLPPVKLLFNWTTAPSCQNSKRIYHMHEESLDYSSRKCANGNVGEHVGGQKVEEAIENFGINLKPLNLGVVRLHNLFHLRASKLPAALRMIAQPGLSVSCRIRHLQTSALNDQKHNAVFCGISQHKHIKHSTEQGIIQMILSELNCLKSEAIFHSQTSTELLSLKL</sequence>
<organism evidence="2">
    <name type="scientific">Selaginella moellendorffii</name>
    <name type="common">Spikemoss</name>
    <dbReference type="NCBI Taxonomy" id="88036"/>
    <lineage>
        <taxon>Eukaryota</taxon>
        <taxon>Viridiplantae</taxon>
        <taxon>Streptophyta</taxon>
        <taxon>Embryophyta</taxon>
        <taxon>Tracheophyta</taxon>
        <taxon>Lycopodiopsida</taxon>
        <taxon>Selaginellales</taxon>
        <taxon>Selaginellaceae</taxon>
        <taxon>Selaginella</taxon>
    </lineage>
</organism>
<reference evidence="1 2" key="1">
    <citation type="journal article" date="2011" name="Science">
        <title>The Selaginella genome identifies genetic changes associated with the evolution of vascular plants.</title>
        <authorList>
            <person name="Banks J.A."/>
            <person name="Nishiyama T."/>
            <person name="Hasebe M."/>
            <person name="Bowman J.L."/>
            <person name="Gribskov M."/>
            <person name="dePamphilis C."/>
            <person name="Albert V.A."/>
            <person name="Aono N."/>
            <person name="Aoyama T."/>
            <person name="Ambrose B.A."/>
            <person name="Ashton N.W."/>
            <person name="Axtell M.J."/>
            <person name="Barker E."/>
            <person name="Barker M.S."/>
            <person name="Bennetzen J.L."/>
            <person name="Bonawitz N.D."/>
            <person name="Chapple C."/>
            <person name="Cheng C."/>
            <person name="Correa L.G."/>
            <person name="Dacre M."/>
            <person name="DeBarry J."/>
            <person name="Dreyer I."/>
            <person name="Elias M."/>
            <person name="Engstrom E.M."/>
            <person name="Estelle M."/>
            <person name="Feng L."/>
            <person name="Finet C."/>
            <person name="Floyd S.K."/>
            <person name="Frommer W.B."/>
            <person name="Fujita T."/>
            <person name="Gramzow L."/>
            <person name="Gutensohn M."/>
            <person name="Harholt J."/>
            <person name="Hattori M."/>
            <person name="Heyl A."/>
            <person name="Hirai T."/>
            <person name="Hiwatashi Y."/>
            <person name="Ishikawa M."/>
            <person name="Iwata M."/>
            <person name="Karol K.G."/>
            <person name="Koehler B."/>
            <person name="Kolukisaoglu U."/>
            <person name="Kubo M."/>
            <person name="Kurata T."/>
            <person name="Lalonde S."/>
            <person name="Li K."/>
            <person name="Li Y."/>
            <person name="Litt A."/>
            <person name="Lyons E."/>
            <person name="Manning G."/>
            <person name="Maruyama T."/>
            <person name="Michael T.P."/>
            <person name="Mikami K."/>
            <person name="Miyazaki S."/>
            <person name="Morinaga S."/>
            <person name="Murata T."/>
            <person name="Mueller-Roeber B."/>
            <person name="Nelson D.R."/>
            <person name="Obara M."/>
            <person name="Oguri Y."/>
            <person name="Olmstead R.G."/>
            <person name="Onodera N."/>
            <person name="Petersen B.L."/>
            <person name="Pils B."/>
            <person name="Prigge M."/>
            <person name="Rensing S.A."/>
            <person name="Riano-Pachon D.M."/>
            <person name="Roberts A.W."/>
            <person name="Sato Y."/>
            <person name="Scheller H.V."/>
            <person name="Schulz B."/>
            <person name="Schulz C."/>
            <person name="Shakirov E.V."/>
            <person name="Shibagaki N."/>
            <person name="Shinohara N."/>
            <person name="Shippen D.E."/>
            <person name="Soerensen I."/>
            <person name="Sotooka R."/>
            <person name="Sugimoto N."/>
            <person name="Sugita M."/>
            <person name="Sumikawa N."/>
            <person name="Tanurdzic M."/>
            <person name="Theissen G."/>
            <person name="Ulvskov P."/>
            <person name="Wakazuki S."/>
            <person name="Weng J.K."/>
            <person name="Willats W.W."/>
            <person name="Wipf D."/>
            <person name="Wolf P.G."/>
            <person name="Yang L."/>
            <person name="Zimmer A.D."/>
            <person name="Zhu Q."/>
            <person name="Mitros T."/>
            <person name="Hellsten U."/>
            <person name="Loque D."/>
            <person name="Otillar R."/>
            <person name="Salamov A."/>
            <person name="Schmutz J."/>
            <person name="Shapiro H."/>
            <person name="Lindquist E."/>
            <person name="Lucas S."/>
            <person name="Rokhsar D."/>
            <person name="Grigoriev I.V."/>
        </authorList>
    </citation>
    <scope>NUCLEOTIDE SEQUENCE [LARGE SCALE GENOMIC DNA]</scope>
</reference>
<evidence type="ECO:0000313" key="2">
    <source>
        <dbReference type="Proteomes" id="UP000001514"/>
    </source>
</evidence>
<gene>
    <name evidence="1" type="ORF">SELMODRAFT_428312</name>
</gene>
<proteinExistence type="predicted"/>
<name>D8T2F1_SELML</name>
<dbReference type="Proteomes" id="UP000001514">
    <property type="component" value="Unassembled WGS sequence"/>
</dbReference>
<evidence type="ECO:0000313" key="1">
    <source>
        <dbReference type="EMBL" id="EFJ09254.1"/>
    </source>
</evidence>
<protein>
    <submittedName>
        <fullName evidence="1">Uncharacterized protein</fullName>
    </submittedName>
</protein>
<dbReference type="Gramene" id="EFJ09254">
    <property type="protein sequence ID" value="EFJ09254"/>
    <property type="gene ID" value="SELMODRAFT_428312"/>
</dbReference>
<keyword evidence="2" id="KW-1185">Reference proteome</keyword>
<dbReference type="EMBL" id="GL377665">
    <property type="protein sequence ID" value="EFJ09254.1"/>
    <property type="molecule type" value="Genomic_DNA"/>
</dbReference>